<dbReference type="Pfam" id="PF12706">
    <property type="entry name" value="Lactamase_B_2"/>
    <property type="match status" value="1"/>
</dbReference>
<evidence type="ECO:0000259" key="2">
    <source>
        <dbReference type="Pfam" id="PF12706"/>
    </source>
</evidence>
<dbReference type="InterPro" id="IPR036866">
    <property type="entry name" value="RibonucZ/Hydroxyglut_hydro"/>
</dbReference>
<sequence length="341" mass="38092">MAFGSPTVPKDIKDKIPSRTPTWGLVSGNSTSNADKIKSTWLGHACFLVELPITTSTPSTPSRGPRILFDPVFSDRCSPSQHIGPKRFTQPPCKISEIPDVDVVVISHNHYDHLDTHTITELNKREYPPHFFAPLGNGPYFRSLHIPQERIHILDWWEGRRVEVEVDSTKIAFDVTCTPAQHFTGRGIFDRFKTLWASWTVQGVSSTALESSGPADGVNVFFAGDTGYRAVRDGQDEEKVPHCPAFEEIGKKFGSFDFAMIPIGAYKPRDFMSPIHCAPQDSVRLFKDIRAKKALGMHWGTWILTTEDVTEPPARLASECKKVGIEEGDFTVCDIGETLFF</sequence>
<dbReference type="GO" id="GO:0005737">
    <property type="term" value="C:cytoplasm"/>
    <property type="evidence" value="ECO:0007669"/>
    <property type="project" value="TreeGrafter"/>
</dbReference>
<dbReference type="AlphaFoldDB" id="A0A0H2RZ28"/>
<dbReference type="SUPFAM" id="SSF56281">
    <property type="entry name" value="Metallo-hydrolase/oxidoreductase"/>
    <property type="match status" value="1"/>
</dbReference>
<dbReference type="GO" id="GO:0008270">
    <property type="term" value="F:zinc ion binding"/>
    <property type="evidence" value="ECO:0007669"/>
    <property type="project" value="InterPro"/>
</dbReference>
<evidence type="ECO:0000313" key="4">
    <source>
        <dbReference type="Proteomes" id="UP000053477"/>
    </source>
</evidence>
<dbReference type="PANTHER" id="PTHR15032">
    <property type="entry name" value="N-ACYL-PHOSPHATIDYLETHANOLAMINE-HYDROLYZING PHOSPHOLIPASE D"/>
    <property type="match status" value="1"/>
</dbReference>
<dbReference type="STRING" id="27342.A0A0H2RZ28"/>
<dbReference type="GO" id="GO:0070290">
    <property type="term" value="F:N-acylphosphatidylethanolamine-specific phospholipase D activity"/>
    <property type="evidence" value="ECO:0007669"/>
    <property type="project" value="InterPro"/>
</dbReference>
<dbReference type="EMBL" id="KQ085911">
    <property type="protein sequence ID" value="KLO16882.1"/>
    <property type="molecule type" value="Genomic_DNA"/>
</dbReference>
<dbReference type="InterPro" id="IPR024884">
    <property type="entry name" value="NAPE-PLD"/>
</dbReference>
<proteinExistence type="predicted"/>
<dbReference type="OrthoDB" id="332863at2759"/>
<evidence type="ECO:0000256" key="1">
    <source>
        <dbReference type="PIRSR" id="PIRSR038896-50"/>
    </source>
</evidence>
<dbReference type="InterPro" id="IPR001279">
    <property type="entry name" value="Metallo-B-lactamas"/>
</dbReference>
<dbReference type="Proteomes" id="UP000053477">
    <property type="component" value="Unassembled WGS sequence"/>
</dbReference>
<keyword evidence="4" id="KW-1185">Reference proteome</keyword>
<dbReference type="Gene3D" id="3.60.15.10">
    <property type="entry name" value="Ribonuclease Z/Hydroxyacylglutathione hydrolase-like"/>
    <property type="match status" value="1"/>
</dbReference>
<dbReference type="PANTHER" id="PTHR15032:SF4">
    <property type="entry name" value="N-ACYL-PHOSPHATIDYLETHANOLAMINE-HYDROLYZING PHOSPHOLIPASE D"/>
    <property type="match status" value="1"/>
</dbReference>
<feature type="binding site" evidence="1">
    <location>
        <position position="111"/>
    </location>
    <ligand>
        <name>an N-acyl-1,2-diacyl-sn-glycero-3-phosphoethanolamine</name>
        <dbReference type="ChEBI" id="CHEBI:62537"/>
    </ligand>
</feature>
<protein>
    <submittedName>
        <fullName evidence="3">Metallo-hydrolase/oxidoreductase</fullName>
    </submittedName>
</protein>
<feature type="domain" description="Metallo-beta-lactamase" evidence="2">
    <location>
        <begin position="66"/>
        <end position="299"/>
    </location>
</feature>
<gene>
    <name evidence="3" type="ORF">SCHPADRAFT_822597</name>
</gene>
<keyword evidence="3" id="KW-0378">Hydrolase</keyword>
<organism evidence="3 4">
    <name type="scientific">Schizopora paradoxa</name>
    <dbReference type="NCBI Taxonomy" id="27342"/>
    <lineage>
        <taxon>Eukaryota</taxon>
        <taxon>Fungi</taxon>
        <taxon>Dikarya</taxon>
        <taxon>Basidiomycota</taxon>
        <taxon>Agaricomycotina</taxon>
        <taxon>Agaricomycetes</taxon>
        <taxon>Hymenochaetales</taxon>
        <taxon>Schizoporaceae</taxon>
        <taxon>Schizopora</taxon>
    </lineage>
</organism>
<dbReference type="PIRSF" id="PIRSF038896">
    <property type="entry name" value="NAPE-PLD"/>
    <property type="match status" value="1"/>
</dbReference>
<dbReference type="GO" id="GO:0070291">
    <property type="term" value="P:N-acylethanolamine metabolic process"/>
    <property type="evidence" value="ECO:0007669"/>
    <property type="project" value="TreeGrafter"/>
</dbReference>
<dbReference type="GO" id="GO:0070292">
    <property type="term" value="P:N-acylphosphatidylethanolamine metabolic process"/>
    <property type="evidence" value="ECO:0007669"/>
    <property type="project" value="TreeGrafter"/>
</dbReference>
<evidence type="ECO:0000313" key="3">
    <source>
        <dbReference type="EMBL" id="KLO16882.1"/>
    </source>
</evidence>
<accession>A0A0H2RZ28</accession>
<feature type="binding site" evidence="1">
    <location>
        <position position="276"/>
    </location>
    <ligand>
        <name>an N-acyl-1,2-diacyl-sn-glycero-3-phosphoethanolamine</name>
        <dbReference type="ChEBI" id="CHEBI:62537"/>
    </ligand>
</feature>
<name>A0A0H2RZ28_9AGAM</name>
<reference evidence="3 4" key="1">
    <citation type="submission" date="2015-04" db="EMBL/GenBank/DDBJ databases">
        <title>Complete genome sequence of Schizopora paradoxa KUC8140, a cosmopolitan wood degrader in East Asia.</title>
        <authorList>
            <consortium name="DOE Joint Genome Institute"/>
            <person name="Min B."/>
            <person name="Park H."/>
            <person name="Jang Y."/>
            <person name="Kim J.-J."/>
            <person name="Kim K.H."/>
            <person name="Pangilinan J."/>
            <person name="Lipzen A."/>
            <person name="Riley R."/>
            <person name="Grigoriev I.V."/>
            <person name="Spatafora J.W."/>
            <person name="Choi I.-G."/>
        </authorList>
    </citation>
    <scope>NUCLEOTIDE SEQUENCE [LARGE SCALE GENOMIC DNA]</scope>
    <source>
        <strain evidence="3 4">KUC8140</strain>
    </source>
</reference>
<dbReference type="InParanoid" id="A0A0H2RZ28"/>